<keyword evidence="4" id="KW-0489">Methyltransferase</keyword>
<proteinExistence type="predicted"/>
<keyword evidence="9" id="KW-1185">Reference proteome</keyword>
<accession>A0ABY7FD15</accession>
<evidence type="ECO:0000256" key="4">
    <source>
        <dbReference type="ARBA" id="ARBA00022603"/>
    </source>
</evidence>
<protein>
    <recommendedName>
        <fullName evidence="10">Calmodulin-lysine N-methyltransferase</fullName>
    </recommendedName>
</protein>
<name>A0ABY7FD15_MYAAR</name>
<reference evidence="8" key="1">
    <citation type="submission" date="2022-11" db="EMBL/GenBank/DDBJ databases">
        <title>Centuries of genome instability and evolution in soft-shell clam transmissible cancer (bioRxiv).</title>
        <authorList>
            <person name="Hart S.F.M."/>
            <person name="Yonemitsu M.A."/>
            <person name="Giersch R.M."/>
            <person name="Beal B.F."/>
            <person name="Arriagada G."/>
            <person name="Davis B.W."/>
            <person name="Ostrander E.A."/>
            <person name="Goff S.P."/>
            <person name="Metzger M.J."/>
        </authorList>
    </citation>
    <scope>NUCLEOTIDE SEQUENCE</scope>
    <source>
        <strain evidence="8">MELC-2E11</strain>
        <tissue evidence="8">Siphon/mantle</tissue>
    </source>
</reference>
<sequence>MQMNEVNNLNEDDKIHGQKCKKRDQDARQAALQRWNILREVILSGRGGGGDDSVSVRRFKSYGLLSTNKVTVDADSPDTARNWFIYTCPSQPDFSMQIRNKCVIELGGGMTCLTGVSLGLQSAASYIELTDGNEDSVSSMVNSLILINGFCRESSQVNQQVAEMGQWTAGCRPRREGEAWLFAPKRGETFDEFVVQARSQFLVTVQQIYDDQIWKLHTQMESLGQDHYDADIHYPWFIHLTPLPGPRSPCQATPPVGYVIIFTNCYTSSSESIANLDTVNAGPPGLHFPSLLVHALQPPLKNDCLRRE</sequence>
<keyword evidence="5" id="KW-0808">Transferase</keyword>
<evidence type="ECO:0000256" key="5">
    <source>
        <dbReference type="ARBA" id="ARBA00022679"/>
    </source>
</evidence>
<dbReference type="EMBL" id="CP111022">
    <property type="protein sequence ID" value="WAR19059.1"/>
    <property type="molecule type" value="Genomic_DNA"/>
</dbReference>
<gene>
    <name evidence="8" type="ORF">MAR_000897</name>
</gene>
<dbReference type="PANTHER" id="PTHR13539">
    <property type="entry name" value="CALMODULIN-LYSINE N-METHYLTRANSFERASE"/>
    <property type="match status" value="1"/>
</dbReference>
<evidence type="ECO:0000256" key="7">
    <source>
        <dbReference type="SAM" id="MobiDB-lite"/>
    </source>
</evidence>
<evidence type="ECO:0000256" key="3">
    <source>
        <dbReference type="ARBA" id="ARBA00022490"/>
    </source>
</evidence>
<evidence type="ECO:0008006" key="10">
    <source>
        <dbReference type="Google" id="ProtNLM"/>
    </source>
</evidence>
<dbReference type="Gene3D" id="3.40.50.150">
    <property type="entry name" value="Vaccinia Virus protein VP39"/>
    <property type="match status" value="2"/>
</dbReference>
<dbReference type="PANTHER" id="PTHR13539:SF3">
    <property type="entry name" value="CALMODULIN-LYSINE N-METHYLTRANSFERASE"/>
    <property type="match status" value="1"/>
</dbReference>
<comment type="subcellular location">
    <subcellularLocation>
        <location evidence="2">Cytoplasm</location>
    </subcellularLocation>
    <subcellularLocation>
        <location evidence="1">Nucleus</location>
    </subcellularLocation>
</comment>
<feature type="region of interest" description="Disordered" evidence="7">
    <location>
        <begin position="1"/>
        <end position="23"/>
    </location>
</feature>
<evidence type="ECO:0000256" key="6">
    <source>
        <dbReference type="ARBA" id="ARBA00023242"/>
    </source>
</evidence>
<evidence type="ECO:0000313" key="9">
    <source>
        <dbReference type="Proteomes" id="UP001164746"/>
    </source>
</evidence>
<keyword evidence="6" id="KW-0539">Nucleus</keyword>
<dbReference type="InterPro" id="IPR025800">
    <property type="entry name" value="CaM-Lys-N-MeTrfase"/>
</dbReference>
<keyword evidence="3" id="KW-0963">Cytoplasm</keyword>
<evidence type="ECO:0000256" key="1">
    <source>
        <dbReference type="ARBA" id="ARBA00004123"/>
    </source>
</evidence>
<evidence type="ECO:0000313" key="8">
    <source>
        <dbReference type="EMBL" id="WAR19059.1"/>
    </source>
</evidence>
<evidence type="ECO:0000256" key="2">
    <source>
        <dbReference type="ARBA" id="ARBA00004496"/>
    </source>
</evidence>
<dbReference type="Proteomes" id="UP001164746">
    <property type="component" value="Chromosome 11"/>
</dbReference>
<feature type="non-terminal residue" evidence="8">
    <location>
        <position position="308"/>
    </location>
</feature>
<organism evidence="8 9">
    <name type="scientific">Mya arenaria</name>
    <name type="common">Soft-shell clam</name>
    <dbReference type="NCBI Taxonomy" id="6604"/>
    <lineage>
        <taxon>Eukaryota</taxon>
        <taxon>Metazoa</taxon>
        <taxon>Spiralia</taxon>
        <taxon>Lophotrochozoa</taxon>
        <taxon>Mollusca</taxon>
        <taxon>Bivalvia</taxon>
        <taxon>Autobranchia</taxon>
        <taxon>Heteroconchia</taxon>
        <taxon>Euheterodonta</taxon>
        <taxon>Imparidentia</taxon>
        <taxon>Neoheterodontei</taxon>
        <taxon>Myida</taxon>
        <taxon>Myoidea</taxon>
        <taxon>Myidae</taxon>
        <taxon>Mya</taxon>
    </lineage>
</organism>
<dbReference type="InterPro" id="IPR029063">
    <property type="entry name" value="SAM-dependent_MTases_sf"/>
</dbReference>